<evidence type="ECO:0000256" key="7">
    <source>
        <dbReference type="ARBA" id="ARBA00022989"/>
    </source>
</evidence>
<dbReference type="EMBL" id="WUEY01000012">
    <property type="protein sequence ID" value="NEI72452.1"/>
    <property type="molecule type" value="Genomic_DNA"/>
</dbReference>
<evidence type="ECO:0000256" key="2">
    <source>
        <dbReference type="ARBA" id="ARBA00011262"/>
    </source>
</evidence>
<evidence type="ECO:0000256" key="9">
    <source>
        <dbReference type="ARBA" id="ARBA00025439"/>
    </source>
</evidence>
<comment type="function">
    <text evidence="9">Part of the ABC transporter complex LsrABCD involved in autoinducer 2 (AI-2) import. Probably responsible for the translocation of the substrate across the membrane.</text>
</comment>
<accession>A0A6L9UE06</accession>
<evidence type="ECO:0000256" key="4">
    <source>
        <dbReference type="ARBA" id="ARBA00022475"/>
    </source>
</evidence>
<feature type="transmembrane region" description="Helical" evidence="11">
    <location>
        <begin position="312"/>
        <end position="331"/>
    </location>
</feature>
<dbReference type="Pfam" id="PF02653">
    <property type="entry name" value="BPD_transp_2"/>
    <property type="match status" value="1"/>
</dbReference>
<keyword evidence="7 11" id="KW-1133">Transmembrane helix</keyword>
<evidence type="ECO:0000256" key="5">
    <source>
        <dbReference type="ARBA" id="ARBA00022519"/>
    </source>
</evidence>
<dbReference type="PANTHER" id="PTHR32196">
    <property type="entry name" value="ABC TRANSPORTER PERMEASE PROTEIN YPHD-RELATED-RELATED"/>
    <property type="match status" value="1"/>
</dbReference>
<evidence type="ECO:0000256" key="10">
    <source>
        <dbReference type="ARBA" id="ARBA00039381"/>
    </source>
</evidence>
<evidence type="ECO:0000256" key="8">
    <source>
        <dbReference type="ARBA" id="ARBA00023136"/>
    </source>
</evidence>
<comment type="subunit">
    <text evidence="2">The complex is composed of two ATP-binding proteins (LsrA), two transmembrane proteins (LsrC and LsrD) and a solute-binding protein (LsrB).</text>
</comment>
<dbReference type="AlphaFoldDB" id="A0A6L9UE06"/>
<gene>
    <name evidence="12" type="ORF">GR212_23005</name>
</gene>
<feature type="transmembrane region" description="Helical" evidence="11">
    <location>
        <begin position="228"/>
        <end position="252"/>
    </location>
</feature>
<feature type="transmembrane region" description="Helical" evidence="11">
    <location>
        <begin position="180"/>
        <end position="201"/>
    </location>
</feature>
<feature type="transmembrane region" description="Helical" evidence="11">
    <location>
        <begin position="140"/>
        <end position="160"/>
    </location>
</feature>
<feature type="transmembrane region" description="Helical" evidence="11">
    <location>
        <begin position="264"/>
        <end position="282"/>
    </location>
</feature>
<feature type="transmembrane region" description="Helical" evidence="11">
    <location>
        <begin position="81"/>
        <end position="102"/>
    </location>
</feature>
<keyword evidence="5" id="KW-0997">Cell inner membrane</keyword>
<organism evidence="12 13">
    <name type="scientific">Rhizobium lusitanum</name>
    <dbReference type="NCBI Taxonomy" id="293958"/>
    <lineage>
        <taxon>Bacteria</taxon>
        <taxon>Pseudomonadati</taxon>
        <taxon>Pseudomonadota</taxon>
        <taxon>Alphaproteobacteria</taxon>
        <taxon>Hyphomicrobiales</taxon>
        <taxon>Rhizobiaceae</taxon>
        <taxon>Rhizobium/Agrobacterium group</taxon>
        <taxon>Rhizobium</taxon>
    </lineage>
</organism>
<reference evidence="12 13" key="1">
    <citation type="submission" date="2019-12" db="EMBL/GenBank/DDBJ databases">
        <title>Rhizobium genotypes associated with high levels of biological nitrogen fixation by grain legumes in a temperate-maritime cropping system.</title>
        <authorList>
            <person name="Maluk M."/>
            <person name="Francesc Ferrando Molina F."/>
            <person name="Lopez Del Egido L."/>
            <person name="Lafos M."/>
            <person name="Langarica-Fuentes A."/>
            <person name="Gebre Yohannes G."/>
            <person name="Young M.W."/>
            <person name="Martin P."/>
            <person name="Gantlett R."/>
            <person name="Kenicer G."/>
            <person name="Hawes C."/>
            <person name="Begg G.S."/>
            <person name="Quilliam R.S."/>
            <person name="Squire G.R."/>
            <person name="Poole P.S."/>
            <person name="Young P.W."/>
            <person name="Iannetta P.M."/>
            <person name="James E.K."/>
        </authorList>
    </citation>
    <scope>NUCLEOTIDE SEQUENCE [LARGE SCALE GENOMIC DNA]</scope>
    <source>
        <strain evidence="12 13">JHI1118</strain>
    </source>
</reference>
<evidence type="ECO:0000313" key="12">
    <source>
        <dbReference type="EMBL" id="NEI72452.1"/>
    </source>
</evidence>
<dbReference type="PANTHER" id="PTHR32196:SF71">
    <property type="entry name" value="AUTOINDUCER 2 IMPORT SYSTEM PERMEASE PROTEIN LSRD"/>
    <property type="match status" value="1"/>
</dbReference>
<feature type="transmembrane region" description="Helical" evidence="11">
    <location>
        <begin position="289"/>
        <end position="306"/>
    </location>
</feature>
<protein>
    <recommendedName>
        <fullName evidence="10">Autoinducer 2 import system permease protein LsrD</fullName>
    </recommendedName>
</protein>
<feature type="transmembrane region" description="Helical" evidence="11">
    <location>
        <begin position="20"/>
        <end position="42"/>
    </location>
</feature>
<keyword evidence="3" id="KW-0813">Transport</keyword>
<keyword evidence="4" id="KW-1003">Cell membrane</keyword>
<evidence type="ECO:0000256" key="6">
    <source>
        <dbReference type="ARBA" id="ARBA00022692"/>
    </source>
</evidence>
<evidence type="ECO:0000256" key="3">
    <source>
        <dbReference type="ARBA" id="ARBA00022448"/>
    </source>
</evidence>
<evidence type="ECO:0000256" key="11">
    <source>
        <dbReference type="SAM" id="Phobius"/>
    </source>
</evidence>
<dbReference type="RefSeq" id="WP_163989862.1">
    <property type="nucleotide sequence ID" value="NZ_WUEY01000012.1"/>
</dbReference>
<dbReference type="Proteomes" id="UP000483035">
    <property type="component" value="Unassembled WGS sequence"/>
</dbReference>
<evidence type="ECO:0000256" key="1">
    <source>
        <dbReference type="ARBA" id="ARBA00004651"/>
    </source>
</evidence>
<name>A0A6L9UE06_9HYPH</name>
<feature type="transmembrane region" description="Helical" evidence="11">
    <location>
        <begin position="108"/>
        <end position="128"/>
    </location>
</feature>
<dbReference type="InterPro" id="IPR001851">
    <property type="entry name" value="ABC_transp_permease"/>
</dbReference>
<keyword evidence="8 11" id="KW-0472">Membrane</keyword>
<evidence type="ECO:0000313" key="13">
    <source>
        <dbReference type="Proteomes" id="UP000483035"/>
    </source>
</evidence>
<dbReference type="GO" id="GO:0022857">
    <property type="term" value="F:transmembrane transporter activity"/>
    <property type="evidence" value="ECO:0007669"/>
    <property type="project" value="InterPro"/>
</dbReference>
<dbReference type="CDD" id="cd06579">
    <property type="entry name" value="TM_PBP1_transp_AraH_like"/>
    <property type="match status" value="1"/>
</dbReference>
<proteinExistence type="predicted"/>
<comment type="subcellular location">
    <subcellularLocation>
        <location evidence="1">Cell membrane</location>
        <topology evidence="1">Multi-pass membrane protein</topology>
    </subcellularLocation>
</comment>
<comment type="caution">
    <text evidence="12">The sequence shown here is derived from an EMBL/GenBank/DDBJ whole genome shotgun (WGS) entry which is preliminary data.</text>
</comment>
<feature type="transmembrane region" description="Helical" evidence="11">
    <location>
        <begin position="54"/>
        <end position="74"/>
    </location>
</feature>
<sequence length="337" mass="34602">MQNRTQPMARRASHVGTGGIVDRLGISSILIVLLLLALALFSRSFFAPTNLIDVVRNAANLMIISIGQAIVLIVGGFDLSVGAVVALASVTCALVMAALTPLLPDSPYLVVTLGILAALAAGGLIGLINGLCVSLLKVSPFMVTLGTMMIAGGIALYAAGGTPIYGMPEAFTDDFARLRFAGLPTNIYLAMLTALIVWLALKRTAFGRHLYAVGGNAEAARASGVRSAACLVSAYVICGFLAALTGVLLTARVGSGEGTLGAEYMLQSLAAAVIGGVSLRGGVGRIERVALSALLIAILANGMNLSRVDTRFQAMVIGILLVAAVAVEGYGRSRSRT</sequence>
<keyword evidence="6 11" id="KW-0812">Transmembrane</keyword>
<dbReference type="GO" id="GO:0005886">
    <property type="term" value="C:plasma membrane"/>
    <property type="evidence" value="ECO:0007669"/>
    <property type="project" value="UniProtKB-SubCell"/>
</dbReference>